<comment type="similarity">
    <text evidence="1">Belongs to the FAX family.</text>
</comment>
<organism evidence="3 4">
    <name type="scientific">Caenorhabditis briggsae</name>
    <dbReference type="NCBI Taxonomy" id="6238"/>
    <lineage>
        <taxon>Eukaryota</taxon>
        <taxon>Metazoa</taxon>
        <taxon>Ecdysozoa</taxon>
        <taxon>Nematoda</taxon>
        <taxon>Chromadorea</taxon>
        <taxon>Rhabditida</taxon>
        <taxon>Rhabditina</taxon>
        <taxon>Rhabditomorpha</taxon>
        <taxon>Rhabditoidea</taxon>
        <taxon>Rhabditidae</taxon>
        <taxon>Peloderinae</taxon>
        <taxon>Caenorhabditis</taxon>
    </lineage>
</organism>
<dbReference type="InParanoid" id="A8Y3T6"/>
<dbReference type="CDD" id="cd03193">
    <property type="entry name" value="GST_C_Metaxin"/>
    <property type="match status" value="1"/>
</dbReference>
<dbReference type="InterPro" id="IPR010987">
    <property type="entry name" value="Glutathione-S-Trfase_C-like"/>
</dbReference>
<dbReference type="PROSITE" id="PS50405">
    <property type="entry name" value="GST_CTER"/>
    <property type="match status" value="1"/>
</dbReference>
<evidence type="ECO:0000256" key="1">
    <source>
        <dbReference type="ARBA" id="ARBA00006475"/>
    </source>
</evidence>
<dbReference type="InterPro" id="IPR036282">
    <property type="entry name" value="Glutathione-S-Trfase_C_sf"/>
</dbReference>
<dbReference type="Gene3D" id="1.20.1050.10">
    <property type="match status" value="1"/>
</dbReference>
<evidence type="ECO:0000313" key="3">
    <source>
        <dbReference type="EMBL" id="CAP39555.1"/>
    </source>
</evidence>
<dbReference type="SFLD" id="SFLDG01200">
    <property type="entry name" value="SUF1.1"/>
    <property type="match status" value="2"/>
</dbReference>
<dbReference type="InterPro" id="IPR033468">
    <property type="entry name" value="Metaxin_GST"/>
</dbReference>
<dbReference type="InterPro" id="IPR012336">
    <property type="entry name" value="Thioredoxin-like_fold"/>
</dbReference>
<protein>
    <submittedName>
        <fullName evidence="3">Protein CBG23481</fullName>
    </submittedName>
</protein>
<dbReference type="Pfam" id="PF17171">
    <property type="entry name" value="GST_C_6"/>
    <property type="match status" value="1"/>
</dbReference>
<dbReference type="PANTHER" id="PTHR12289">
    <property type="entry name" value="METAXIN RELATED"/>
    <property type="match status" value="1"/>
</dbReference>
<proteinExistence type="inferred from homology"/>
<dbReference type="SFLD" id="SFLDS00019">
    <property type="entry name" value="Glutathione_Transferase_(cytos"/>
    <property type="match status" value="2"/>
</dbReference>
<dbReference type="WormBase" id="CBG23481">
    <property type="protein sequence ID" value="CBP12447"/>
    <property type="gene ID" value="WBGene00041832"/>
    <property type="gene designation" value="Cbr-cdr-7.1"/>
</dbReference>
<dbReference type="FunCoup" id="A8Y3T6">
    <property type="interactions" value="52"/>
</dbReference>
<evidence type="ECO:0000313" key="5">
    <source>
        <dbReference type="WormBase" id="CBG23481"/>
    </source>
</evidence>
<dbReference type="SUPFAM" id="SSF52833">
    <property type="entry name" value="Thioredoxin-like"/>
    <property type="match status" value="1"/>
</dbReference>
<gene>
    <name evidence="5" type="primary">cdr-7.1</name>
    <name evidence="3 5" type="ORF">CBG23481</name>
    <name evidence="3" type="ORF">CBG_23481</name>
</gene>
<dbReference type="AlphaFoldDB" id="A8Y3T6"/>
<dbReference type="CDD" id="cd03080">
    <property type="entry name" value="GST_N_Metaxin_like"/>
    <property type="match status" value="1"/>
</dbReference>
<dbReference type="PANTHER" id="PTHR12289:SF22">
    <property type="entry name" value="CADMIUM RESPONSIVE"/>
    <property type="match status" value="1"/>
</dbReference>
<dbReference type="InterPro" id="IPR050931">
    <property type="entry name" value="Mito_Protein_Transport_Metaxin"/>
</dbReference>
<evidence type="ECO:0000259" key="2">
    <source>
        <dbReference type="PROSITE" id="PS50405"/>
    </source>
</evidence>
<dbReference type="RefSeq" id="XP_002636753.1">
    <property type="nucleotide sequence ID" value="XM_002636707.1"/>
</dbReference>
<keyword evidence="4" id="KW-1185">Reference proteome</keyword>
<dbReference type="SUPFAM" id="SSF47616">
    <property type="entry name" value="GST C-terminal domain-like"/>
    <property type="match status" value="1"/>
</dbReference>
<reference evidence="3 4" key="2">
    <citation type="journal article" date="2011" name="PLoS Genet.">
        <title>Caenorhabditis briggsae recombinant inbred line genotypes reveal inter-strain incompatibility and the evolution of recombination.</title>
        <authorList>
            <person name="Ross J.A."/>
            <person name="Koboldt D.C."/>
            <person name="Staisch J.E."/>
            <person name="Chamberlin H.M."/>
            <person name="Gupta B.P."/>
            <person name="Miller R.D."/>
            <person name="Baird S.E."/>
            <person name="Haag E.S."/>
        </authorList>
    </citation>
    <scope>NUCLEOTIDE SEQUENCE [LARGE SCALE GENOMIC DNA]</scope>
    <source>
        <strain evidence="3 4">AF16</strain>
    </source>
</reference>
<dbReference type="GeneID" id="8578749"/>
<reference evidence="3 4" key="1">
    <citation type="journal article" date="2003" name="PLoS Biol.">
        <title>The genome sequence of Caenorhabditis briggsae: a platform for comparative genomics.</title>
        <authorList>
            <person name="Stein L.D."/>
            <person name="Bao Z."/>
            <person name="Blasiar D."/>
            <person name="Blumenthal T."/>
            <person name="Brent M.R."/>
            <person name="Chen N."/>
            <person name="Chinwalla A."/>
            <person name="Clarke L."/>
            <person name="Clee C."/>
            <person name="Coghlan A."/>
            <person name="Coulson A."/>
            <person name="D'Eustachio P."/>
            <person name="Fitch D.H."/>
            <person name="Fulton L.A."/>
            <person name="Fulton R.E."/>
            <person name="Griffiths-Jones S."/>
            <person name="Harris T.W."/>
            <person name="Hillier L.W."/>
            <person name="Kamath R."/>
            <person name="Kuwabara P.E."/>
            <person name="Mardis E.R."/>
            <person name="Marra M.A."/>
            <person name="Miner T.L."/>
            <person name="Minx P."/>
            <person name="Mullikin J.C."/>
            <person name="Plumb R.W."/>
            <person name="Rogers J."/>
            <person name="Schein J.E."/>
            <person name="Sohrmann M."/>
            <person name="Spieth J."/>
            <person name="Stajich J.E."/>
            <person name="Wei C."/>
            <person name="Willey D."/>
            <person name="Wilson R.K."/>
            <person name="Durbin R."/>
            <person name="Waterston R.H."/>
        </authorList>
    </citation>
    <scope>NUCLEOTIDE SEQUENCE [LARGE SCALE GENOMIC DNA]</scope>
    <source>
        <strain evidence="3 4">AF16</strain>
    </source>
</reference>
<dbReference type="Pfam" id="PF17172">
    <property type="entry name" value="GST_N_4"/>
    <property type="match status" value="1"/>
</dbReference>
<dbReference type="HOGENOM" id="CLU_044137_1_0_1"/>
<dbReference type="InterPro" id="IPR026928">
    <property type="entry name" value="FAX/IsoI-like"/>
</dbReference>
<dbReference type="OMA" id="KFKEYEF"/>
<sequence length="243" mass="28228">MFDEAKAFVLSRPLTFLASAGAVYVAFKIKKFFTLPSIKPKPGIHKFDYKPDTVYIYQFRRLKNCPNMSPFCMKIEIICRVYGINYEVIENAKLRSRNGTLPFIELNGEHISDSDLIEIRLRQHFKIPDFNPYIIPLAIPFMKQTIGGQIYKNSTSAIGDFEPEELDELLHRDLKVFETVLEDKKFLFGDQITPVDAAFFSQLAAVYYPFHTHITEVLEKDFPKILEFCERVKSQVYPNDFCV</sequence>
<dbReference type="InterPro" id="IPR036249">
    <property type="entry name" value="Thioredoxin-like_sf"/>
</dbReference>
<dbReference type="eggNOG" id="KOG4244">
    <property type="taxonomic scope" value="Eukaryota"/>
</dbReference>
<dbReference type="SFLD" id="SFLDG01180">
    <property type="entry name" value="SUF1"/>
    <property type="match status" value="2"/>
</dbReference>
<dbReference type="InterPro" id="IPR040079">
    <property type="entry name" value="Glutathione_S-Trfase"/>
</dbReference>
<dbReference type="Proteomes" id="UP000008549">
    <property type="component" value="Unassembled WGS sequence"/>
</dbReference>
<evidence type="ECO:0000313" key="4">
    <source>
        <dbReference type="Proteomes" id="UP000008549"/>
    </source>
</evidence>
<dbReference type="CTD" id="8578749"/>
<dbReference type="KEGG" id="cbr:CBG_23481"/>
<feature type="domain" description="GST C-terminal" evidence="2">
    <location>
        <begin position="112"/>
        <end position="243"/>
    </location>
</feature>
<dbReference type="GO" id="GO:0005737">
    <property type="term" value="C:cytoplasm"/>
    <property type="evidence" value="ECO:0000318"/>
    <property type="project" value="GO_Central"/>
</dbReference>
<name>A8Y3T6_CAEBR</name>
<accession>A8Y3T6</accession>
<dbReference type="EMBL" id="HE601533">
    <property type="protein sequence ID" value="CAP39555.1"/>
    <property type="molecule type" value="Genomic_DNA"/>
</dbReference>